<dbReference type="EMBL" id="GBRH01234917">
    <property type="protein sequence ID" value="JAD62978.1"/>
    <property type="molecule type" value="Transcribed_RNA"/>
</dbReference>
<dbReference type="AlphaFoldDB" id="A0A0A9BLD0"/>
<sequence>MLFRVIIFPSNFSQSLRVNWNRVDVQNDKNQQEHIVKAVSP</sequence>
<name>A0A0A9BLD0_ARUDO</name>
<reference evidence="1" key="1">
    <citation type="submission" date="2014-09" db="EMBL/GenBank/DDBJ databases">
        <authorList>
            <person name="Magalhaes I.L.F."/>
            <person name="Oliveira U."/>
            <person name="Santos F.R."/>
            <person name="Vidigal T.H.D.A."/>
            <person name="Brescovit A.D."/>
            <person name="Santos A.J."/>
        </authorList>
    </citation>
    <scope>NUCLEOTIDE SEQUENCE</scope>
    <source>
        <tissue evidence="1">Shoot tissue taken approximately 20 cm above the soil surface</tissue>
    </source>
</reference>
<protein>
    <submittedName>
        <fullName evidence="1">Uncharacterized protein</fullName>
    </submittedName>
</protein>
<proteinExistence type="predicted"/>
<reference evidence="1" key="2">
    <citation type="journal article" date="2015" name="Data Brief">
        <title>Shoot transcriptome of the giant reed, Arundo donax.</title>
        <authorList>
            <person name="Barrero R.A."/>
            <person name="Guerrero F.D."/>
            <person name="Moolhuijzen P."/>
            <person name="Goolsby J.A."/>
            <person name="Tidwell J."/>
            <person name="Bellgard S.E."/>
            <person name="Bellgard M.I."/>
        </authorList>
    </citation>
    <scope>NUCLEOTIDE SEQUENCE</scope>
    <source>
        <tissue evidence="1">Shoot tissue taken approximately 20 cm above the soil surface</tissue>
    </source>
</reference>
<organism evidence="1">
    <name type="scientific">Arundo donax</name>
    <name type="common">Giant reed</name>
    <name type="synonym">Donax arundinaceus</name>
    <dbReference type="NCBI Taxonomy" id="35708"/>
    <lineage>
        <taxon>Eukaryota</taxon>
        <taxon>Viridiplantae</taxon>
        <taxon>Streptophyta</taxon>
        <taxon>Embryophyta</taxon>
        <taxon>Tracheophyta</taxon>
        <taxon>Spermatophyta</taxon>
        <taxon>Magnoliopsida</taxon>
        <taxon>Liliopsida</taxon>
        <taxon>Poales</taxon>
        <taxon>Poaceae</taxon>
        <taxon>PACMAD clade</taxon>
        <taxon>Arundinoideae</taxon>
        <taxon>Arundineae</taxon>
        <taxon>Arundo</taxon>
    </lineage>
</organism>
<accession>A0A0A9BLD0</accession>
<evidence type="ECO:0000313" key="1">
    <source>
        <dbReference type="EMBL" id="JAD62978.1"/>
    </source>
</evidence>